<accession>A0ABU9CID1</accession>
<evidence type="ECO:0000313" key="2">
    <source>
        <dbReference type="Proteomes" id="UP001365405"/>
    </source>
</evidence>
<reference evidence="1 2" key="1">
    <citation type="submission" date="2024-04" db="EMBL/GenBank/DDBJ databases">
        <title>Novel species of the genus Ideonella isolated from streams.</title>
        <authorList>
            <person name="Lu H."/>
        </authorList>
    </citation>
    <scope>NUCLEOTIDE SEQUENCE [LARGE SCALE GENOMIC DNA]</scope>
    <source>
        <strain evidence="1 2">DXS22W</strain>
    </source>
</reference>
<gene>
    <name evidence="1" type="ORF">AACH10_15290</name>
</gene>
<sequence length="198" mass="20348">MNPPPVDRDAASLPDDPAVAAQRRYAKTEAGRAEVRGRALALSRQARNLLLIIEPGRAAADWMAMVQGCGPAELQALREAGLIAPATPAAPVAGTAAPAPEAAAPAAGTRPTLAQTLAGLGYRTLYDRITAEARPVLGLIKGYRLVLDVERCNGPDELRALALQFVEQVRVTEGPAAALALAGRLTAPEPAANAGAPG</sequence>
<dbReference type="Proteomes" id="UP001365405">
    <property type="component" value="Unassembled WGS sequence"/>
</dbReference>
<comment type="caution">
    <text evidence="1">The sequence shown here is derived from an EMBL/GenBank/DDBJ whole genome shotgun (WGS) entry which is preliminary data.</text>
</comment>
<dbReference type="RefSeq" id="WP_341411316.1">
    <property type="nucleotide sequence ID" value="NZ_JBBUTH010000008.1"/>
</dbReference>
<proteinExistence type="predicted"/>
<name>A0ABU9CID1_9BURK</name>
<dbReference type="EMBL" id="JBBUTH010000008">
    <property type="protein sequence ID" value="MEK8051613.1"/>
    <property type="molecule type" value="Genomic_DNA"/>
</dbReference>
<evidence type="ECO:0000313" key="1">
    <source>
        <dbReference type="EMBL" id="MEK8051613.1"/>
    </source>
</evidence>
<protein>
    <submittedName>
        <fullName evidence="1">Uncharacterized protein</fullName>
    </submittedName>
</protein>
<keyword evidence="2" id="KW-1185">Reference proteome</keyword>
<organism evidence="1 2">
    <name type="scientific">Pseudaquabacterium inlustre</name>
    <dbReference type="NCBI Taxonomy" id="2984192"/>
    <lineage>
        <taxon>Bacteria</taxon>
        <taxon>Pseudomonadati</taxon>
        <taxon>Pseudomonadota</taxon>
        <taxon>Betaproteobacteria</taxon>
        <taxon>Burkholderiales</taxon>
        <taxon>Sphaerotilaceae</taxon>
        <taxon>Pseudaquabacterium</taxon>
    </lineage>
</organism>